<dbReference type="AlphaFoldDB" id="A0A927I022"/>
<dbReference type="GO" id="GO:0016747">
    <property type="term" value="F:acyltransferase activity, transferring groups other than amino-acyl groups"/>
    <property type="evidence" value="ECO:0007669"/>
    <property type="project" value="InterPro"/>
</dbReference>
<keyword evidence="2" id="KW-0012">Acyltransferase</keyword>
<reference evidence="4" key="1">
    <citation type="submission" date="2020-09" db="EMBL/GenBank/DDBJ databases">
        <title>Bosea spartocytisi sp. nov. a root nodule endophyte of Spartocytisus supranubius in the high mountain ecosystem fo the Teide National Park (Canary Islands, Spain).</title>
        <authorList>
            <person name="Pulido-Suarez L."/>
            <person name="Peix A."/>
            <person name="Igual J.M."/>
            <person name="Socas-Perez N."/>
            <person name="Velazquez E."/>
            <person name="Flores-Felix J.D."/>
            <person name="Leon-Barrios M."/>
        </authorList>
    </citation>
    <scope>NUCLEOTIDE SEQUENCE</scope>
    <source>
        <strain evidence="4">SSUT16</strain>
    </source>
</reference>
<dbReference type="Gene3D" id="3.40.630.30">
    <property type="match status" value="1"/>
</dbReference>
<dbReference type="PANTHER" id="PTHR43877">
    <property type="entry name" value="AMINOALKYLPHOSPHONATE N-ACETYLTRANSFERASE-RELATED-RELATED"/>
    <property type="match status" value="1"/>
</dbReference>
<comment type="caution">
    <text evidence="4">The sequence shown here is derived from an EMBL/GenBank/DDBJ whole genome shotgun (WGS) entry which is preliminary data.</text>
</comment>
<dbReference type="EMBL" id="JACXWY010000002">
    <property type="protein sequence ID" value="MBD3844933.1"/>
    <property type="molecule type" value="Genomic_DNA"/>
</dbReference>
<protein>
    <submittedName>
        <fullName evidence="4">GNAT family N-acetyltransferase</fullName>
    </submittedName>
</protein>
<dbReference type="InterPro" id="IPR000182">
    <property type="entry name" value="GNAT_dom"/>
</dbReference>
<dbReference type="PROSITE" id="PS51186">
    <property type="entry name" value="GNAT"/>
    <property type="match status" value="1"/>
</dbReference>
<evidence type="ECO:0000259" key="3">
    <source>
        <dbReference type="PROSITE" id="PS51186"/>
    </source>
</evidence>
<dbReference type="Proteomes" id="UP000619295">
    <property type="component" value="Unassembled WGS sequence"/>
</dbReference>
<organism evidence="4 5">
    <name type="scientific">Bosea spartocytisi</name>
    <dbReference type="NCBI Taxonomy" id="2773451"/>
    <lineage>
        <taxon>Bacteria</taxon>
        <taxon>Pseudomonadati</taxon>
        <taxon>Pseudomonadota</taxon>
        <taxon>Alphaproteobacteria</taxon>
        <taxon>Hyphomicrobiales</taxon>
        <taxon>Boseaceae</taxon>
        <taxon>Bosea</taxon>
    </lineage>
</organism>
<feature type="domain" description="N-acetyltransferase" evidence="3">
    <location>
        <begin position="11"/>
        <end position="162"/>
    </location>
</feature>
<dbReference type="InterPro" id="IPR016181">
    <property type="entry name" value="Acyl_CoA_acyltransferase"/>
</dbReference>
<evidence type="ECO:0000256" key="2">
    <source>
        <dbReference type="ARBA" id="ARBA00023315"/>
    </source>
</evidence>
<evidence type="ECO:0000313" key="5">
    <source>
        <dbReference type="Proteomes" id="UP000619295"/>
    </source>
</evidence>
<dbReference type="CDD" id="cd04301">
    <property type="entry name" value="NAT_SF"/>
    <property type="match status" value="1"/>
</dbReference>
<accession>A0A927I022</accession>
<dbReference type="Pfam" id="PF00583">
    <property type="entry name" value="Acetyltransf_1"/>
    <property type="match status" value="1"/>
</dbReference>
<keyword evidence="5" id="KW-1185">Reference proteome</keyword>
<sequence length="162" mass="17537">MTRTSVSAAEITIRRARAEDVARIVELMMLGAPTQTLTPEEIAAEARHPAYAEAFAEIAASRDSALCVAERAGQVIGTFQITLIPGLIARGRKRAKIESVHVSPESRGLGIGALMIRHALAFAEESGAGLVELTSNKSRVDAHRFYRKLGFDQSHEGFKKPL</sequence>
<dbReference type="RefSeq" id="WP_133565588.1">
    <property type="nucleotide sequence ID" value="NZ_JACXWY010000002.1"/>
</dbReference>
<dbReference type="InterPro" id="IPR050832">
    <property type="entry name" value="Bact_Acetyltransf"/>
</dbReference>
<dbReference type="SUPFAM" id="SSF55729">
    <property type="entry name" value="Acyl-CoA N-acyltransferases (Nat)"/>
    <property type="match status" value="1"/>
</dbReference>
<name>A0A927I022_9HYPH</name>
<gene>
    <name evidence="4" type="ORF">IED13_04435</name>
</gene>
<keyword evidence="1" id="KW-0808">Transferase</keyword>
<evidence type="ECO:0000313" key="4">
    <source>
        <dbReference type="EMBL" id="MBD3844933.1"/>
    </source>
</evidence>
<evidence type="ECO:0000256" key="1">
    <source>
        <dbReference type="ARBA" id="ARBA00022679"/>
    </source>
</evidence>
<proteinExistence type="predicted"/>